<dbReference type="PIRSF" id="PIRSF006698">
    <property type="entry name" value="Septin"/>
    <property type="match status" value="1"/>
</dbReference>
<feature type="domain" description="Septin-type G" evidence="6">
    <location>
        <begin position="38"/>
        <end position="349"/>
    </location>
</feature>
<dbReference type="GO" id="GO:0005525">
    <property type="term" value="F:GTP binding"/>
    <property type="evidence" value="ECO:0007669"/>
    <property type="project" value="UniProtKB-KW"/>
</dbReference>
<evidence type="ECO:0000259" key="6">
    <source>
        <dbReference type="PROSITE" id="PS51719"/>
    </source>
</evidence>
<evidence type="ECO:0000256" key="1">
    <source>
        <dbReference type="ARBA" id="ARBA00022741"/>
    </source>
</evidence>
<feature type="region of interest" description="Disordered" evidence="5">
    <location>
        <begin position="433"/>
        <end position="464"/>
    </location>
</feature>
<evidence type="ECO:0000256" key="5">
    <source>
        <dbReference type="SAM" id="MobiDB-lite"/>
    </source>
</evidence>
<feature type="compositionally biased region" description="Polar residues" evidence="5">
    <location>
        <begin position="243"/>
        <end position="263"/>
    </location>
</feature>
<dbReference type="PROSITE" id="PS51719">
    <property type="entry name" value="G_SEPTIN"/>
    <property type="match status" value="1"/>
</dbReference>
<feature type="region of interest" description="Disordered" evidence="5">
    <location>
        <begin position="243"/>
        <end position="265"/>
    </location>
</feature>
<keyword evidence="7" id="KW-1185">Reference proteome</keyword>
<dbReference type="InterPro" id="IPR016491">
    <property type="entry name" value="Septin"/>
</dbReference>
<dbReference type="Pfam" id="PF00735">
    <property type="entry name" value="Septin"/>
    <property type="match status" value="1"/>
</dbReference>
<protein>
    <submittedName>
        <fullName evidence="8">Septin-type G domain-containing protein</fullName>
    </submittedName>
</protein>
<evidence type="ECO:0000313" key="7">
    <source>
        <dbReference type="Proteomes" id="UP000887563"/>
    </source>
</evidence>
<dbReference type="InterPro" id="IPR030379">
    <property type="entry name" value="G_SEPTIN_dom"/>
</dbReference>
<dbReference type="InterPro" id="IPR027417">
    <property type="entry name" value="P-loop_NTPase"/>
</dbReference>
<dbReference type="PANTHER" id="PTHR18884">
    <property type="entry name" value="SEPTIN"/>
    <property type="match status" value="1"/>
</dbReference>
<feature type="compositionally biased region" description="Low complexity" evidence="5">
    <location>
        <begin position="438"/>
        <end position="455"/>
    </location>
</feature>
<keyword evidence="2 3" id="KW-0342">GTP-binding</keyword>
<dbReference type="Proteomes" id="UP000887563">
    <property type="component" value="Unplaced"/>
</dbReference>
<accession>A0A914KVZ2</accession>
<evidence type="ECO:0000313" key="8">
    <source>
        <dbReference type="WBParaSite" id="Minc3s00111g04900"/>
    </source>
</evidence>
<sequence>MSTITEITRTTKTGISRNVDYVGFANFPNQVFRRCIKNGFEFTLMVVGQSGLGKSTFLNTLFMAELHNLKDKPIESKSTVKIESKTFKLAENDVRLKLTVVDTPGFGDFVDNSKCWEPIVKYIDDRFADYLAEETKIDRSPQIEDKRVHLCVYFIPPTGHGLKQLDISFMQALQERVNIIPVIAKADTLLPSELGRFKQNIMDDMRKNNISLYKFPENAVPEQQQPPLQQPSQQQPLINGVTANDFLTNGKPQQNGNNNSAPSDLSKRLPFAIVGSTHIKEILVGGEQRATKHRVRVREYPWGTVEVDNLAHNDFMALRDMIIKNNLIDLIDVTKCVHYENYRKRNLPQNKFEEEDPFTQLEKETTTRLAEAEDTRQKREALFNEGVAEREQRLVKKALAMDSEEKENRKVLEEKQALLDKLKQEIANTKRGANLSASSLESGSTGTITSTSLRTNSSPPDKITTKKRIGHLFGRSKTYLLLSSKANKNKEKACLFSCISLNNLYGSSN</sequence>
<dbReference type="AlphaFoldDB" id="A0A914KVZ2"/>
<evidence type="ECO:0000256" key="2">
    <source>
        <dbReference type="ARBA" id="ARBA00023134"/>
    </source>
</evidence>
<dbReference type="CDD" id="cd01850">
    <property type="entry name" value="CDC_Septin"/>
    <property type="match status" value="1"/>
</dbReference>
<name>A0A914KVZ2_MELIC</name>
<evidence type="ECO:0000256" key="3">
    <source>
        <dbReference type="RuleBase" id="RU004560"/>
    </source>
</evidence>
<keyword evidence="1 3" id="KW-0547">Nucleotide-binding</keyword>
<reference evidence="8" key="1">
    <citation type="submission" date="2022-11" db="UniProtKB">
        <authorList>
            <consortium name="WormBaseParasite"/>
        </authorList>
    </citation>
    <scope>IDENTIFICATION</scope>
</reference>
<feature type="coiled-coil region" evidence="4">
    <location>
        <begin position="401"/>
        <end position="432"/>
    </location>
</feature>
<dbReference type="Gene3D" id="3.40.50.300">
    <property type="entry name" value="P-loop containing nucleotide triphosphate hydrolases"/>
    <property type="match status" value="1"/>
</dbReference>
<evidence type="ECO:0000256" key="4">
    <source>
        <dbReference type="SAM" id="Coils"/>
    </source>
</evidence>
<dbReference type="WBParaSite" id="Minc3s00111g04900">
    <property type="protein sequence ID" value="Minc3s00111g04900"/>
    <property type="gene ID" value="Minc3s00111g04900"/>
</dbReference>
<comment type="similarity">
    <text evidence="3">Belongs to the TRAFAC class TrmE-Era-EngA-EngB-Septin-like GTPase superfamily. Septin GTPase family.</text>
</comment>
<organism evidence="7 8">
    <name type="scientific">Meloidogyne incognita</name>
    <name type="common">Southern root-knot nematode worm</name>
    <name type="synonym">Oxyuris incognita</name>
    <dbReference type="NCBI Taxonomy" id="6306"/>
    <lineage>
        <taxon>Eukaryota</taxon>
        <taxon>Metazoa</taxon>
        <taxon>Ecdysozoa</taxon>
        <taxon>Nematoda</taxon>
        <taxon>Chromadorea</taxon>
        <taxon>Rhabditida</taxon>
        <taxon>Tylenchina</taxon>
        <taxon>Tylenchomorpha</taxon>
        <taxon>Tylenchoidea</taxon>
        <taxon>Meloidogynidae</taxon>
        <taxon>Meloidogyninae</taxon>
        <taxon>Meloidogyne</taxon>
        <taxon>Meloidogyne incognita group</taxon>
    </lineage>
</organism>
<proteinExistence type="inferred from homology"/>
<dbReference type="SUPFAM" id="SSF52540">
    <property type="entry name" value="P-loop containing nucleoside triphosphate hydrolases"/>
    <property type="match status" value="1"/>
</dbReference>
<keyword evidence="4" id="KW-0175">Coiled coil</keyword>